<evidence type="ECO:0000313" key="2">
    <source>
        <dbReference type="EMBL" id="KAJ7046310.1"/>
    </source>
</evidence>
<sequence length="558" mass="63663">MATGTNSENGLHSREDAMLTSEGGTFFAGSRGFTINSSVFNNFAGVATAGVPRDIRMITMGDIDLKRQLRPDELRYDDSTGVVSHERRCGCFRRMYSAKVEGHNLDMTVAVYDGDTAEQEWQRDIAKHMRMRHPNILQIYGIASANGVHAALFHGDLIPYKHFLNLYKQSPVLTVYITASAATQFWEATQYCRSRFGEHWHFSRYTLWIRPSTGLLSADFTKTKYNTEEHIRLEFKRAIQNPLFSFSALNLEGMAIDCMTLKEYYKACESLHHYVERNWRPSFSPVTIGAVVSWPLHQYEDLLQIACLDLELDLRFYPPFFSCGVVTENGWTRYSISSLQLKYGTSKFSFEAYTHASTIWLSQANHIFNFLHISNSLQDYALLESVEFTMEIQPATEKPPIGYLFLCPKSHFRIGPVSFKWPDCPAYWSFDSSGLERLSTVEATRLGFPSLKLTTHVGAYSWDTSVYAGLRQFHIGKRFDPDSQDVARHLGYPLFQISDRTEDRFAHVDCEDSAAAEGAEYTSAASESPPSRAFRFLINLQLVLILCLALYSVYERVY</sequence>
<comment type="caution">
    <text evidence="2">The sequence shown here is derived from an EMBL/GenBank/DDBJ whole genome shotgun (WGS) entry which is preliminary data.</text>
</comment>
<name>A0AAD6XFI2_9AGAR</name>
<dbReference type="Proteomes" id="UP001218188">
    <property type="component" value="Unassembled WGS sequence"/>
</dbReference>
<keyword evidence="3" id="KW-1185">Reference proteome</keyword>
<protein>
    <submittedName>
        <fullName evidence="2">Uncharacterized protein</fullName>
    </submittedName>
</protein>
<evidence type="ECO:0000313" key="3">
    <source>
        <dbReference type="Proteomes" id="UP001218188"/>
    </source>
</evidence>
<keyword evidence="1" id="KW-0472">Membrane</keyword>
<keyword evidence="1" id="KW-0812">Transmembrane</keyword>
<feature type="transmembrane region" description="Helical" evidence="1">
    <location>
        <begin position="536"/>
        <end position="554"/>
    </location>
</feature>
<dbReference type="AlphaFoldDB" id="A0AAD6XFI2"/>
<organism evidence="2 3">
    <name type="scientific">Mycena alexandri</name>
    <dbReference type="NCBI Taxonomy" id="1745969"/>
    <lineage>
        <taxon>Eukaryota</taxon>
        <taxon>Fungi</taxon>
        <taxon>Dikarya</taxon>
        <taxon>Basidiomycota</taxon>
        <taxon>Agaricomycotina</taxon>
        <taxon>Agaricomycetes</taxon>
        <taxon>Agaricomycetidae</taxon>
        <taxon>Agaricales</taxon>
        <taxon>Marasmiineae</taxon>
        <taxon>Mycenaceae</taxon>
        <taxon>Mycena</taxon>
    </lineage>
</organism>
<accession>A0AAD6XFI2</accession>
<gene>
    <name evidence="2" type="ORF">C8F04DRAFT_343191</name>
</gene>
<evidence type="ECO:0000256" key="1">
    <source>
        <dbReference type="SAM" id="Phobius"/>
    </source>
</evidence>
<reference evidence="2" key="1">
    <citation type="submission" date="2023-03" db="EMBL/GenBank/DDBJ databases">
        <title>Massive genome expansion in bonnet fungi (Mycena s.s.) driven by repeated elements and novel gene families across ecological guilds.</title>
        <authorList>
            <consortium name="Lawrence Berkeley National Laboratory"/>
            <person name="Harder C.B."/>
            <person name="Miyauchi S."/>
            <person name="Viragh M."/>
            <person name="Kuo A."/>
            <person name="Thoen E."/>
            <person name="Andreopoulos B."/>
            <person name="Lu D."/>
            <person name="Skrede I."/>
            <person name="Drula E."/>
            <person name="Henrissat B."/>
            <person name="Morin E."/>
            <person name="Kohler A."/>
            <person name="Barry K."/>
            <person name="LaButti K."/>
            <person name="Morin E."/>
            <person name="Salamov A."/>
            <person name="Lipzen A."/>
            <person name="Mereny Z."/>
            <person name="Hegedus B."/>
            <person name="Baldrian P."/>
            <person name="Stursova M."/>
            <person name="Weitz H."/>
            <person name="Taylor A."/>
            <person name="Grigoriev I.V."/>
            <person name="Nagy L.G."/>
            <person name="Martin F."/>
            <person name="Kauserud H."/>
        </authorList>
    </citation>
    <scope>NUCLEOTIDE SEQUENCE</scope>
    <source>
        <strain evidence="2">CBHHK200</strain>
    </source>
</reference>
<dbReference type="EMBL" id="JARJCM010000003">
    <property type="protein sequence ID" value="KAJ7046310.1"/>
    <property type="molecule type" value="Genomic_DNA"/>
</dbReference>
<keyword evidence="1" id="KW-1133">Transmembrane helix</keyword>
<proteinExistence type="predicted"/>